<dbReference type="SUPFAM" id="SSF56112">
    <property type="entry name" value="Protein kinase-like (PK-like)"/>
    <property type="match status" value="1"/>
</dbReference>
<proteinExistence type="predicted"/>
<reference evidence="1 2" key="1">
    <citation type="journal article" date="2019" name="Mol. Biol. Evol.">
        <title>Blast fungal genomes show frequent chromosomal changes, gene gains and losses, and effector gene turnover.</title>
        <authorList>
            <person name="Gomez Luciano L.B."/>
            <person name="Jason Tsai I."/>
            <person name="Chuma I."/>
            <person name="Tosa Y."/>
            <person name="Chen Y.H."/>
            <person name="Li J.Y."/>
            <person name="Li M.Y."/>
            <person name="Jade Lu M.Y."/>
            <person name="Nakayashiki H."/>
            <person name="Li W.H."/>
        </authorList>
    </citation>
    <scope>NUCLEOTIDE SEQUENCE [LARGE SCALE GENOMIC DNA]</scope>
    <source>
        <strain evidence="1">MZ5-1-6</strain>
    </source>
</reference>
<dbReference type="Proteomes" id="UP000294847">
    <property type="component" value="Chromosome 6"/>
</dbReference>
<evidence type="ECO:0000313" key="2">
    <source>
        <dbReference type="Proteomes" id="UP000294847"/>
    </source>
</evidence>
<accession>A0A4P7NR63</accession>
<protein>
    <submittedName>
        <fullName evidence="1">Uncharacterized protein</fullName>
    </submittedName>
</protein>
<sequence length="279" mass="30123">MGEVDSSVETVITVALEGYDCWRVERPPPADRKEWPKIGEHTNTAGFDSLIKQLQAIFRGNMYPYSPARESSSCSISHPLPPARSFSTLRASQAMTAATHQHRDPLTRPGPTRGFCAAPQLHPALGHYLGCVVNGQSASCTWPSLTTGMTSSITSGTRRRTSARRAIEETAWTVCWRRLANLHAMVLAHKDISQSNIMSNAAGQALLIDLGACLTFGGQIDVGGQVAGWNGPGVDNGRSFVQSSAELDELAIEEIRTHRDEELEKKLGQAGVGKGDSIQ</sequence>
<organism evidence="1 2">
    <name type="scientific">Pyricularia oryzae</name>
    <name type="common">Rice blast fungus</name>
    <name type="synonym">Magnaporthe oryzae</name>
    <dbReference type="NCBI Taxonomy" id="318829"/>
    <lineage>
        <taxon>Eukaryota</taxon>
        <taxon>Fungi</taxon>
        <taxon>Dikarya</taxon>
        <taxon>Ascomycota</taxon>
        <taxon>Pezizomycotina</taxon>
        <taxon>Sordariomycetes</taxon>
        <taxon>Sordariomycetidae</taxon>
        <taxon>Magnaporthales</taxon>
        <taxon>Pyriculariaceae</taxon>
        <taxon>Pyricularia</taxon>
    </lineage>
</organism>
<gene>
    <name evidence="1" type="ORF">PoMZ_05971</name>
</gene>
<evidence type="ECO:0000313" key="1">
    <source>
        <dbReference type="EMBL" id="QBZ64276.1"/>
    </source>
</evidence>
<dbReference type="AlphaFoldDB" id="A0A4P7NR63"/>
<dbReference type="InterPro" id="IPR011009">
    <property type="entry name" value="Kinase-like_dom_sf"/>
</dbReference>
<name>A0A4P7NR63_PYROR</name>
<dbReference type="EMBL" id="CP034209">
    <property type="protein sequence ID" value="QBZ64276.1"/>
    <property type="molecule type" value="Genomic_DNA"/>
</dbReference>